<feature type="domain" description="Protein kinase" evidence="9">
    <location>
        <begin position="1"/>
        <end position="248"/>
    </location>
</feature>
<keyword evidence="3" id="KW-0808">Transferase</keyword>
<dbReference type="FunFam" id="1.10.510.10:FF:000571">
    <property type="entry name" value="Maternal embryonic leucine zipper kinase"/>
    <property type="match status" value="1"/>
</dbReference>
<dbReference type="GO" id="GO:0005524">
    <property type="term" value="F:ATP binding"/>
    <property type="evidence" value="ECO:0007669"/>
    <property type="project" value="UniProtKB-KW"/>
</dbReference>
<dbReference type="PIRSF" id="PIRSF000654">
    <property type="entry name" value="Integrin-linked_kinase"/>
    <property type="match status" value="1"/>
</dbReference>
<dbReference type="PROSITE" id="PS00108">
    <property type="entry name" value="PROTEIN_KINASE_ST"/>
    <property type="match status" value="1"/>
</dbReference>
<evidence type="ECO:0000256" key="7">
    <source>
        <dbReference type="ARBA" id="ARBA00047899"/>
    </source>
</evidence>
<evidence type="ECO:0000256" key="4">
    <source>
        <dbReference type="ARBA" id="ARBA00022741"/>
    </source>
</evidence>
<dbReference type="EC" id="2.7.11.1" evidence="1"/>
<dbReference type="STRING" id="403673.A0A177WQJ7"/>
<evidence type="ECO:0000259" key="9">
    <source>
        <dbReference type="PROSITE" id="PS50011"/>
    </source>
</evidence>
<sequence>MSLLRRVMVGTKIGSDTSVAIKILRREDVIRAQMTSHVRNEIMVMKRLGQHSNVVQMHDVMATSSHIYIVMDLVVGGEVLYHLVSQGSFSDCQSSFYFRQLIAGISFCHDNRICHRDIKPENMLLTDTGVLKITDFGLAAVVGDRAMLTDVAGTPAYFSPEMIVTNQIEYLAFSADIWACGVVLYLFLTGKHPFATNTTKQMNELIIRTEYKIPPSMSLPARELLQTILVRDPKRRAKISTIQKHMWLNMPIDKTWHSGQHAIDNGDQEGGNPK</sequence>
<dbReference type="AlphaFoldDB" id="A0A177WQJ7"/>
<reference evidence="10 11" key="1">
    <citation type="submission" date="2006-10" db="EMBL/GenBank/DDBJ databases">
        <title>The Genome Sequence of Batrachochytrium dendrobatidis JEL423.</title>
        <authorList>
            <consortium name="The Broad Institute Genome Sequencing Platform"/>
            <person name="Birren B."/>
            <person name="Lander E."/>
            <person name="Galagan J."/>
            <person name="Cuomo C."/>
            <person name="Devon K."/>
            <person name="Jaffe D."/>
            <person name="Butler J."/>
            <person name="Alvarez P."/>
            <person name="Gnerre S."/>
            <person name="Grabherr M."/>
            <person name="Kleber M."/>
            <person name="Mauceli E."/>
            <person name="Brockman W."/>
            <person name="Young S."/>
            <person name="LaButti K."/>
            <person name="Sykes S."/>
            <person name="DeCaprio D."/>
            <person name="Crawford M."/>
            <person name="Koehrsen M."/>
            <person name="Engels R."/>
            <person name="Montgomery P."/>
            <person name="Pearson M."/>
            <person name="Howarth C."/>
            <person name="Larson L."/>
            <person name="White J."/>
            <person name="O'Leary S."/>
            <person name="Kodira C."/>
            <person name="Zeng Q."/>
            <person name="Yandava C."/>
            <person name="Alvarado L."/>
            <person name="Longcore J."/>
            <person name="James T."/>
        </authorList>
    </citation>
    <scope>NUCLEOTIDE SEQUENCE [LARGE SCALE GENOMIC DNA]</scope>
    <source>
        <strain evidence="10 11">JEL423</strain>
    </source>
</reference>
<accession>A0A177WQJ7</accession>
<dbReference type="EMBL" id="DS022307">
    <property type="protein sequence ID" value="OAJ42389.1"/>
    <property type="molecule type" value="Genomic_DNA"/>
</dbReference>
<comment type="catalytic activity">
    <reaction evidence="8">
        <text>L-seryl-[protein] + ATP = O-phospho-L-seryl-[protein] + ADP + H(+)</text>
        <dbReference type="Rhea" id="RHEA:17989"/>
        <dbReference type="Rhea" id="RHEA-COMP:9863"/>
        <dbReference type="Rhea" id="RHEA-COMP:11604"/>
        <dbReference type="ChEBI" id="CHEBI:15378"/>
        <dbReference type="ChEBI" id="CHEBI:29999"/>
        <dbReference type="ChEBI" id="CHEBI:30616"/>
        <dbReference type="ChEBI" id="CHEBI:83421"/>
        <dbReference type="ChEBI" id="CHEBI:456216"/>
        <dbReference type="EC" id="2.7.11.1"/>
    </reaction>
</comment>
<evidence type="ECO:0000256" key="8">
    <source>
        <dbReference type="ARBA" id="ARBA00048679"/>
    </source>
</evidence>
<gene>
    <name evidence="10" type="ORF">BDEG_25839</name>
</gene>
<dbReference type="PANTHER" id="PTHR43895">
    <property type="entry name" value="CALCIUM/CALMODULIN-DEPENDENT PROTEIN KINASE KINASE-RELATED"/>
    <property type="match status" value="1"/>
</dbReference>
<evidence type="ECO:0000256" key="2">
    <source>
        <dbReference type="ARBA" id="ARBA00022527"/>
    </source>
</evidence>
<reference evidence="10 11" key="2">
    <citation type="submission" date="2016-05" db="EMBL/GenBank/DDBJ databases">
        <title>Lineage-specific infection strategies underlie the spectrum of fungal disease in amphibians.</title>
        <authorList>
            <person name="Cuomo C.A."/>
            <person name="Farrer R.A."/>
            <person name="James T."/>
            <person name="Longcore J."/>
            <person name="Birren B."/>
        </authorList>
    </citation>
    <scope>NUCLEOTIDE SEQUENCE [LARGE SCALE GENOMIC DNA]</scope>
    <source>
        <strain evidence="10 11">JEL423</strain>
    </source>
</reference>
<dbReference type="InterPro" id="IPR008271">
    <property type="entry name" value="Ser/Thr_kinase_AS"/>
</dbReference>
<dbReference type="GO" id="GO:0004674">
    <property type="term" value="F:protein serine/threonine kinase activity"/>
    <property type="evidence" value="ECO:0007669"/>
    <property type="project" value="UniProtKB-KW"/>
</dbReference>
<evidence type="ECO:0000256" key="3">
    <source>
        <dbReference type="ARBA" id="ARBA00022679"/>
    </source>
</evidence>
<dbReference type="Pfam" id="PF00069">
    <property type="entry name" value="Pkinase"/>
    <property type="match status" value="1"/>
</dbReference>
<dbReference type="eggNOG" id="KOG0583">
    <property type="taxonomic scope" value="Eukaryota"/>
</dbReference>
<dbReference type="SMART" id="SM00220">
    <property type="entry name" value="S_TKc"/>
    <property type="match status" value="1"/>
</dbReference>
<evidence type="ECO:0000256" key="1">
    <source>
        <dbReference type="ARBA" id="ARBA00012513"/>
    </source>
</evidence>
<organism evidence="10 11">
    <name type="scientific">Batrachochytrium dendrobatidis (strain JEL423)</name>
    <dbReference type="NCBI Taxonomy" id="403673"/>
    <lineage>
        <taxon>Eukaryota</taxon>
        <taxon>Fungi</taxon>
        <taxon>Fungi incertae sedis</taxon>
        <taxon>Chytridiomycota</taxon>
        <taxon>Chytridiomycota incertae sedis</taxon>
        <taxon>Chytridiomycetes</taxon>
        <taxon>Rhizophydiales</taxon>
        <taxon>Rhizophydiales incertae sedis</taxon>
        <taxon>Batrachochytrium</taxon>
    </lineage>
</organism>
<proteinExistence type="predicted"/>
<evidence type="ECO:0000256" key="5">
    <source>
        <dbReference type="ARBA" id="ARBA00022777"/>
    </source>
</evidence>
<dbReference type="InterPro" id="IPR011009">
    <property type="entry name" value="Kinase-like_dom_sf"/>
</dbReference>
<evidence type="ECO:0000256" key="6">
    <source>
        <dbReference type="ARBA" id="ARBA00022840"/>
    </source>
</evidence>
<dbReference type="VEuPathDB" id="FungiDB:BDEG_25839"/>
<dbReference type="Proteomes" id="UP000077115">
    <property type="component" value="Unassembled WGS sequence"/>
</dbReference>
<dbReference type="Gene3D" id="1.10.510.10">
    <property type="entry name" value="Transferase(Phosphotransferase) domain 1"/>
    <property type="match status" value="1"/>
</dbReference>
<keyword evidence="6" id="KW-0067">ATP-binding</keyword>
<dbReference type="PANTHER" id="PTHR43895:SF32">
    <property type="entry name" value="SERINE_THREONINE-PROTEIN KINASE CHK1"/>
    <property type="match status" value="1"/>
</dbReference>
<keyword evidence="5" id="KW-0418">Kinase</keyword>
<protein>
    <recommendedName>
        <fullName evidence="1">non-specific serine/threonine protein kinase</fullName>
        <ecNumber evidence="1">2.7.11.1</ecNumber>
    </recommendedName>
</protein>
<dbReference type="GO" id="GO:0007165">
    <property type="term" value="P:signal transduction"/>
    <property type="evidence" value="ECO:0007669"/>
    <property type="project" value="TreeGrafter"/>
</dbReference>
<keyword evidence="2" id="KW-0723">Serine/threonine-protein kinase</keyword>
<dbReference type="SUPFAM" id="SSF56112">
    <property type="entry name" value="Protein kinase-like (PK-like)"/>
    <property type="match status" value="1"/>
</dbReference>
<name>A0A177WQJ7_BATDL</name>
<comment type="catalytic activity">
    <reaction evidence="7">
        <text>L-threonyl-[protein] + ATP = O-phospho-L-threonyl-[protein] + ADP + H(+)</text>
        <dbReference type="Rhea" id="RHEA:46608"/>
        <dbReference type="Rhea" id="RHEA-COMP:11060"/>
        <dbReference type="Rhea" id="RHEA-COMP:11605"/>
        <dbReference type="ChEBI" id="CHEBI:15378"/>
        <dbReference type="ChEBI" id="CHEBI:30013"/>
        <dbReference type="ChEBI" id="CHEBI:30616"/>
        <dbReference type="ChEBI" id="CHEBI:61977"/>
        <dbReference type="ChEBI" id="CHEBI:456216"/>
        <dbReference type="EC" id="2.7.11.1"/>
    </reaction>
</comment>
<dbReference type="PROSITE" id="PS50011">
    <property type="entry name" value="PROTEIN_KINASE_DOM"/>
    <property type="match status" value="1"/>
</dbReference>
<dbReference type="InterPro" id="IPR000719">
    <property type="entry name" value="Prot_kinase_dom"/>
</dbReference>
<dbReference type="OrthoDB" id="4062651at2759"/>
<evidence type="ECO:0000313" key="11">
    <source>
        <dbReference type="Proteomes" id="UP000077115"/>
    </source>
</evidence>
<keyword evidence="4" id="KW-0547">Nucleotide-binding</keyword>
<evidence type="ECO:0000313" key="10">
    <source>
        <dbReference type="EMBL" id="OAJ42389.1"/>
    </source>
</evidence>